<evidence type="ECO:0000313" key="2">
    <source>
        <dbReference type="EMBL" id="GAA1518754.1"/>
    </source>
</evidence>
<reference evidence="2 3" key="1">
    <citation type="journal article" date="2019" name="Int. J. Syst. Evol. Microbiol.">
        <title>The Global Catalogue of Microorganisms (GCM) 10K type strain sequencing project: providing services to taxonomists for standard genome sequencing and annotation.</title>
        <authorList>
            <consortium name="The Broad Institute Genomics Platform"/>
            <consortium name="The Broad Institute Genome Sequencing Center for Infectious Disease"/>
            <person name="Wu L."/>
            <person name="Ma J."/>
        </authorList>
    </citation>
    <scope>NUCLEOTIDE SEQUENCE [LARGE SCALE GENOMIC DNA]</scope>
    <source>
        <strain evidence="2 3">JCM 14942</strain>
    </source>
</reference>
<protein>
    <recommendedName>
        <fullName evidence="1">Htaa domain-containing protein</fullName>
    </recommendedName>
</protein>
<keyword evidence="3" id="KW-1185">Reference proteome</keyword>
<sequence length="163" mass="17826">MTESLPEGLMWGLKATFLAYLAGLPDARFSATGGAVVDERQRILFPTESTEEFDPARGEGTIRFAGDVRFAGHHGMMFVMVAQPWLTFRAGAATLSIVDPASHPAMDRRLDLLDVEERGWGEHRGARLYAPMPATLRAAGVELFNHAYPAGEPFDPLSVRVVV</sequence>
<evidence type="ECO:0000313" key="3">
    <source>
        <dbReference type="Proteomes" id="UP001500842"/>
    </source>
</evidence>
<name>A0ABN2AHM0_9ACTN</name>
<dbReference type="RefSeq" id="WP_141005735.1">
    <property type="nucleotide sequence ID" value="NZ_BAAAOR010000016.1"/>
</dbReference>
<dbReference type="InterPro" id="IPR007331">
    <property type="entry name" value="Htaa"/>
</dbReference>
<evidence type="ECO:0000259" key="1">
    <source>
        <dbReference type="Pfam" id="PF04213"/>
    </source>
</evidence>
<feature type="domain" description="Htaa" evidence="1">
    <location>
        <begin position="9"/>
        <end position="159"/>
    </location>
</feature>
<proteinExistence type="predicted"/>
<gene>
    <name evidence="2" type="ORF">GCM10009788_23500</name>
</gene>
<dbReference type="Proteomes" id="UP001500842">
    <property type="component" value="Unassembled WGS sequence"/>
</dbReference>
<dbReference type="EMBL" id="BAAAOR010000016">
    <property type="protein sequence ID" value="GAA1518754.1"/>
    <property type="molecule type" value="Genomic_DNA"/>
</dbReference>
<dbReference type="Pfam" id="PF04213">
    <property type="entry name" value="HtaA"/>
    <property type="match status" value="1"/>
</dbReference>
<accession>A0ABN2AHM0</accession>
<comment type="caution">
    <text evidence="2">The sequence shown here is derived from an EMBL/GenBank/DDBJ whole genome shotgun (WGS) entry which is preliminary data.</text>
</comment>
<organism evidence="2 3">
    <name type="scientific">Nocardioides humi</name>
    <dbReference type="NCBI Taxonomy" id="449461"/>
    <lineage>
        <taxon>Bacteria</taxon>
        <taxon>Bacillati</taxon>
        <taxon>Actinomycetota</taxon>
        <taxon>Actinomycetes</taxon>
        <taxon>Propionibacteriales</taxon>
        <taxon>Nocardioidaceae</taxon>
        <taxon>Nocardioides</taxon>
    </lineage>
</organism>